<dbReference type="EMBL" id="GGEC01060575">
    <property type="protein sequence ID" value="MBX41059.1"/>
    <property type="molecule type" value="Transcribed_RNA"/>
</dbReference>
<proteinExistence type="predicted"/>
<name>A0A2P2NF32_RHIMU</name>
<dbReference type="AlphaFoldDB" id="A0A2P2NF32"/>
<reference evidence="2" key="1">
    <citation type="submission" date="2018-02" db="EMBL/GenBank/DDBJ databases">
        <title>Rhizophora mucronata_Transcriptome.</title>
        <authorList>
            <person name="Meera S.P."/>
            <person name="Sreeshan A."/>
            <person name="Augustine A."/>
        </authorList>
    </citation>
    <scope>NUCLEOTIDE SEQUENCE</scope>
    <source>
        <tissue evidence="2">Leaf</tissue>
    </source>
</reference>
<sequence length="46" mass="5284">MIAAAPREQQHSGTCLHAHMPTHAKDQRLHRQLNVASIKYYRQTTS</sequence>
<organism evidence="2">
    <name type="scientific">Rhizophora mucronata</name>
    <name type="common">Asiatic mangrove</name>
    <dbReference type="NCBI Taxonomy" id="61149"/>
    <lineage>
        <taxon>Eukaryota</taxon>
        <taxon>Viridiplantae</taxon>
        <taxon>Streptophyta</taxon>
        <taxon>Embryophyta</taxon>
        <taxon>Tracheophyta</taxon>
        <taxon>Spermatophyta</taxon>
        <taxon>Magnoliopsida</taxon>
        <taxon>eudicotyledons</taxon>
        <taxon>Gunneridae</taxon>
        <taxon>Pentapetalae</taxon>
        <taxon>rosids</taxon>
        <taxon>fabids</taxon>
        <taxon>Malpighiales</taxon>
        <taxon>Rhizophoraceae</taxon>
        <taxon>Rhizophora</taxon>
    </lineage>
</organism>
<evidence type="ECO:0000313" key="2">
    <source>
        <dbReference type="EMBL" id="MBX41059.1"/>
    </source>
</evidence>
<evidence type="ECO:0000256" key="1">
    <source>
        <dbReference type="SAM" id="MobiDB-lite"/>
    </source>
</evidence>
<protein>
    <submittedName>
        <fullName evidence="2">Uncharacterized protein</fullName>
    </submittedName>
</protein>
<feature type="region of interest" description="Disordered" evidence="1">
    <location>
        <begin position="1"/>
        <end position="31"/>
    </location>
</feature>
<accession>A0A2P2NF32</accession>